<keyword evidence="4" id="KW-0472">Membrane</keyword>
<dbReference type="Ensembl" id="ENSHCOT00000025341.1">
    <property type="protein sequence ID" value="ENSHCOP00000028327.1"/>
    <property type="gene ID" value="ENSHCOG00000020979.1"/>
</dbReference>
<feature type="compositionally biased region" description="Polar residues" evidence="5">
    <location>
        <begin position="1576"/>
        <end position="1588"/>
    </location>
</feature>
<evidence type="ECO:0000313" key="7">
    <source>
        <dbReference type="Proteomes" id="UP000264820"/>
    </source>
</evidence>
<keyword evidence="3" id="KW-0677">Repeat</keyword>
<feature type="compositionally biased region" description="Gly residues" evidence="5">
    <location>
        <begin position="1108"/>
        <end position="1117"/>
    </location>
</feature>
<evidence type="ECO:0000256" key="3">
    <source>
        <dbReference type="ARBA" id="ARBA00022737"/>
    </source>
</evidence>
<dbReference type="STRING" id="109280.ENSHCOP00000028327"/>
<feature type="compositionally biased region" description="Acidic residues" evidence="5">
    <location>
        <begin position="211"/>
        <end position="221"/>
    </location>
</feature>
<sequence>SVTMSVMALSPLSPEPPSPALTAAAPNLEQGGAPLARPAKRRMTAPAADDIVLLHLPQTEAWLRASGARVTRLTSSVAQDADNRHVDTHLLQLKDICEDISDHVEQIHALLETELSLKLLSYSVNIIVDIRTVQLLWHQLRVSVLVLKERLLRGLQDPNGNFTGRTDILQTRRLDALTEVDDCGRLTIRCSRDYFSLDCGITAYELSDYSPGEEPETGEDQDAPREPRDIPAADSEGNRESQGGRRAVPCASPKPATSEDSFDRSRPDSGDGPATNRNEAAKRSLSADVHDAAPSLPKRVALISDDEAADNRGVSELQIQARPSHSGPAGLVEPLVEDPLVEDLLMEDPFMEDPLAEGHLTGPPYRSKFWLELDSLCPENTSEDVPMVCFRLGRSSDVLATPQRERQARPEAGPDRERWYGSEDFLALPAQLHQSETLDVDDWDLTELNQDNWDSVPIGRDPLGRLSPASSGDTARSSDESIERGRPSESPSEEAAEGLPEPAAPPLDRCGSAALLRQLLEDAGQDKDPDVWSKMEKLVRQLDGFIGWLQGALESTGDWTPPEAHLDALKLYLDTHLVSPHARTHARLRDILRMVSGQWEQLRLQIRRQHAWMLRALRLIRARLLLPAEGGSRSSDLRHLEGLGGRALEWFEFYWADRTFCVSLTCSESPTVAWCSAGLNCGASAVLGVSAPFGFHLQESGHFLPLRYHMYKNSPCRLCAPRSPSLRSQDAAGPPGADVPERLRASVEELKAWLRRTELLIYDSCLRRPHRDARRQLASFKTLCSDVRARRRGVSRLLKLCRRLLRHDQDLQLLSINLERRWEAVLMQTLHWRNRLKRELGEPTVGAPDRAPSEASPPDDWWEWDETDMTPAEVPQPDLTHPLPRPGPARPPDGGPRDPPPAASCEAPVSRAHALRALESHGAPELPRLTEGKQRALRKSLSRDSTFSSAESLPDLLGGLTERPPRRRGGGDRGRSPGSESGIVSDAGDGDVIPCRGRRGDEGEGAEPVRRSAEEEGRPSSPKEAGAERPDQDDDADPSASRFPAQPPSDHVAGPPPGPALSPGSSLESLLSPGRQLFPSTEHLHRSASLESGLAVCRSGGEERQGPGDPGVGGGARGELSGRTLDLLKRLENIRSPPASQMTRSVSDGTLRGRSPLRPRALASPSPGGRRSFFERSAGRGEADAVSLSMVVNVSCASACTDDEDDGDLLSSSTLTLTEEEETGVHEEDEDEDEDEEGPALASPDVPALDSVKKELHPRVPRPRTSRTELGLWDELRCGSDPEQGCLLNSGARGRDEEEEEGGKRRNAARSFIRQFADDLENGNVEPSGLRGKDADDELLREESAVFTKRGEPRALGGKGRVGQLKGELPCQSATPCGDRKAITIRESFKFSSLVTEESRSKLRDKHSCLPSKKWKGSRASPRCHRPPPSPPLPTSPQAKEAVHDFVMEILDLTAEARRSKEFPGREPPSGVAQHSHQPLHLRQGDFYAYLSLSSHDSDCGEVTQCAEDKSAAPAPPTRRHRFFILCQKKRGMGKTSQTGPLLSQGGAAFNSSFLLPSRRGPREPPPSGSICEGRSPSSVGATRQSAEAVSRRRRRHPKSEKRDVTKVEEANRRKSNEKV</sequence>
<feature type="region of interest" description="Disordered" evidence="5">
    <location>
        <begin position="451"/>
        <end position="508"/>
    </location>
</feature>
<feature type="compositionally biased region" description="Basic and acidic residues" evidence="5">
    <location>
        <begin position="998"/>
        <end position="1018"/>
    </location>
</feature>
<feature type="compositionally biased region" description="Basic and acidic residues" evidence="5">
    <location>
        <begin position="476"/>
        <end position="487"/>
    </location>
</feature>
<dbReference type="Proteomes" id="UP000264820">
    <property type="component" value="Unplaced"/>
</dbReference>
<reference evidence="6" key="1">
    <citation type="submission" date="2025-08" db="UniProtKB">
        <authorList>
            <consortium name="Ensembl"/>
        </authorList>
    </citation>
    <scope>IDENTIFICATION</scope>
</reference>
<reference evidence="6" key="2">
    <citation type="submission" date="2025-09" db="UniProtKB">
        <authorList>
            <consortium name="Ensembl"/>
        </authorList>
    </citation>
    <scope>IDENTIFICATION</scope>
</reference>
<feature type="compositionally biased region" description="Basic and acidic residues" evidence="5">
    <location>
        <begin position="1397"/>
        <end position="1408"/>
    </location>
</feature>
<feature type="compositionally biased region" description="Low complexity" evidence="5">
    <location>
        <begin position="1061"/>
        <end position="1074"/>
    </location>
</feature>
<feature type="compositionally biased region" description="Basic and acidic residues" evidence="5">
    <location>
        <begin position="1601"/>
        <end position="1620"/>
    </location>
</feature>
<keyword evidence="2" id="KW-0597">Phosphoprotein</keyword>
<feature type="region of interest" description="Disordered" evidence="5">
    <location>
        <begin position="1199"/>
        <end position="1270"/>
    </location>
</feature>
<feature type="region of interest" description="Disordered" evidence="5">
    <location>
        <begin position="842"/>
        <end position="1174"/>
    </location>
</feature>
<feature type="compositionally biased region" description="Acidic residues" evidence="5">
    <location>
        <begin position="1218"/>
        <end position="1238"/>
    </location>
</feature>
<keyword evidence="7" id="KW-1185">Reference proteome</keyword>
<feature type="region of interest" description="Disordered" evidence="5">
    <location>
        <begin position="1395"/>
        <end position="1439"/>
    </location>
</feature>
<feature type="compositionally biased region" description="Polar residues" evidence="5">
    <location>
        <begin position="1138"/>
        <end position="1148"/>
    </location>
</feature>
<feature type="compositionally biased region" description="Basic and acidic residues" evidence="5">
    <location>
        <begin position="222"/>
        <end position="243"/>
    </location>
</feature>
<dbReference type="SUPFAM" id="SSF46966">
    <property type="entry name" value="Spectrin repeat"/>
    <property type="match status" value="1"/>
</dbReference>
<evidence type="ECO:0000256" key="4">
    <source>
        <dbReference type="ARBA" id="ARBA00023136"/>
    </source>
</evidence>
<dbReference type="GeneTree" id="ENSGT00810000125473"/>
<feature type="compositionally biased region" description="Basic residues" evidence="5">
    <location>
        <begin position="1413"/>
        <end position="1426"/>
    </location>
</feature>
<feature type="compositionally biased region" description="Basic and acidic residues" evidence="5">
    <location>
        <begin position="1341"/>
        <end position="1353"/>
    </location>
</feature>
<feature type="compositionally biased region" description="Pro residues" evidence="5">
    <location>
        <begin position="883"/>
        <end position="902"/>
    </location>
</feature>
<dbReference type="OMA" id="KDCVNML"/>
<feature type="region of interest" description="Disordered" evidence="5">
    <location>
        <begin position="1553"/>
        <end position="1620"/>
    </location>
</feature>
<evidence type="ECO:0000256" key="2">
    <source>
        <dbReference type="ARBA" id="ARBA00022553"/>
    </source>
</evidence>
<organism evidence="6 7">
    <name type="scientific">Hippocampus comes</name>
    <name type="common">Tiger tail seahorse</name>
    <dbReference type="NCBI Taxonomy" id="109280"/>
    <lineage>
        <taxon>Eukaryota</taxon>
        <taxon>Metazoa</taxon>
        <taxon>Chordata</taxon>
        <taxon>Craniata</taxon>
        <taxon>Vertebrata</taxon>
        <taxon>Euteleostomi</taxon>
        <taxon>Actinopterygii</taxon>
        <taxon>Neopterygii</taxon>
        <taxon>Teleostei</taxon>
        <taxon>Neoteleostei</taxon>
        <taxon>Acanthomorphata</taxon>
        <taxon>Syngnathiaria</taxon>
        <taxon>Syngnathiformes</taxon>
        <taxon>Syngnathoidei</taxon>
        <taxon>Syngnathidae</taxon>
        <taxon>Hippocampus</taxon>
    </lineage>
</organism>
<feature type="region of interest" description="Disordered" evidence="5">
    <location>
        <begin position="206"/>
        <end position="292"/>
    </location>
</feature>
<dbReference type="Gene3D" id="1.20.58.60">
    <property type="match status" value="1"/>
</dbReference>
<protein>
    <submittedName>
        <fullName evidence="6">A-kinase anchoring protein 6</fullName>
    </submittedName>
</protein>
<dbReference type="PANTHER" id="PTHR14514:SF2">
    <property type="entry name" value="A-KINASE ANCHOR PROTEIN 6"/>
    <property type="match status" value="1"/>
</dbReference>
<evidence type="ECO:0000256" key="5">
    <source>
        <dbReference type="SAM" id="MobiDB-lite"/>
    </source>
</evidence>
<dbReference type="PANTHER" id="PTHR14514">
    <property type="entry name" value="PKA ANCHORING PROTEIN"/>
    <property type="match status" value="1"/>
</dbReference>
<evidence type="ECO:0000256" key="1">
    <source>
        <dbReference type="ARBA" id="ARBA00004308"/>
    </source>
</evidence>
<comment type="subcellular location">
    <subcellularLocation>
        <location evidence="1">Endomembrane system</location>
    </subcellularLocation>
</comment>
<name>A0A3Q3ECJ4_HIPCM</name>
<proteinExistence type="predicted"/>
<evidence type="ECO:0000313" key="6">
    <source>
        <dbReference type="Ensembl" id="ENSHCOP00000028327.1"/>
    </source>
</evidence>
<feature type="region of interest" description="Disordered" evidence="5">
    <location>
        <begin position="1284"/>
        <end position="1376"/>
    </location>
</feature>
<feature type="region of interest" description="Disordered" evidence="5">
    <location>
        <begin position="1"/>
        <end position="25"/>
    </location>
</feature>
<accession>A0A3Q3ECJ4</accession>